<protein>
    <recommendedName>
        <fullName evidence="3">NB-ARC domain-containing protein</fullName>
    </recommendedName>
</protein>
<evidence type="ECO:0000313" key="1">
    <source>
        <dbReference type="EMBL" id="KAF2301441.1"/>
    </source>
</evidence>
<keyword evidence="2" id="KW-1185">Reference proteome</keyword>
<gene>
    <name evidence="1" type="ORF">GH714_024178</name>
</gene>
<dbReference type="AlphaFoldDB" id="A0A6A6LJ08"/>
<evidence type="ECO:0000313" key="2">
    <source>
        <dbReference type="Proteomes" id="UP000467840"/>
    </source>
</evidence>
<accession>A0A6A6LJ08</accession>
<organism evidence="1 2">
    <name type="scientific">Hevea brasiliensis</name>
    <name type="common">Para rubber tree</name>
    <name type="synonym">Siphonia brasiliensis</name>
    <dbReference type="NCBI Taxonomy" id="3981"/>
    <lineage>
        <taxon>Eukaryota</taxon>
        <taxon>Viridiplantae</taxon>
        <taxon>Streptophyta</taxon>
        <taxon>Embryophyta</taxon>
        <taxon>Tracheophyta</taxon>
        <taxon>Spermatophyta</taxon>
        <taxon>Magnoliopsida</taxon>
        <taxon>eudicotyledons</taxon>
        <taxon>Gunneridae</taxon>
        <taxon>Pentapetalae</taxon>
        <taxon>rosids</taxon>
        <taxon>fabids</taxon>
        <taxon>Malpighiales</taxon>
        <taxon>Euphorbiaceae</taxon>
        <taxon>Crotonoideae</taxon>
        <taxon>Micrandreae</taxon>
        <taxon>Hevea</taxon>
    </lineage>
</organism>
<dbReference type="Proteomes" id="UP000467840">
    <property type="component" value="Chromosome 4"/>
</dbReference>
<dbReference type="InterPro" id="IPR027417">
    <property type="entry name" value="P-loop_NTPase"/>
</dbReference>
<name>A0A6A6LJ08_HEVBR</name>
<evidence type="ECO:0008006" key="3">
    <source>
        <dbReference type="Google" id="ProtNLM"/>
    </source>
</evidence>
<proteinExistence type="predicted"/>
<dbReference type="EMBL" id="JAAGAX010000010">
    <property type="protein sequence ID" value="KAF2301441.1"/>
    <property type="molecule type" value="Genomic_DNA"/>
</dbReference>
<comment type="caution">
    <text evidence="1">The sequence shown here is derived from an EMBL/GenBank/DDBJ whole genome shotgun (WGS) entry which is preliminary data.</text>
</comment>
<sequence length="108" mass="12078">MQRKIIKEAKKKFVTKLSDGSVPRTAAPTIGLERGDPDACTRNSGLDSKLEEIWRRIEDPSVGIIGSYGMEGAAKTALLKEIYNKIEVECLPPELALQLFQFCVERRL</sequence>
<reference evidence="1 2" key="1">
    <citation type="journal article" date="2020" name="Mol. Plant">
        <title>The Chromosome-Based Rubber Tree Genome Provides New Insights into Spurge Genome Evolution and Rubber Biosynthesis.</title>
        <authorList>
            <person name="Liu J."/>
            <person name="Shi C."/>
            <person name="Shi C.C."/>
            <person name="Li W."/>
            <person name="Zhang Q.J."/>
            <person name="Zhang Y."/>
            <person name="Li K."/>
            <person name="Lu H.F."/>
            <person name="Shi C."/>
            <person name="Zhu S.T."/>
            <person name="Xiao Z.Y."/>
            <person name="Nan H."/>
            <person name="Yue Y."/>
            <person name="Zhu X.G."/>
            <person name="Wu Y."/>
            <person name="Hong X.N."/>
            <person name="Fan G.Y."/>
            <person name="Tong Y."/>
            <person name="Zhang D."/>
            <person name="Mao C.L."/>
            <person name="Liu Y.L."/>
            <person name="Hao S.J."/>
            <person name="Liu W.Q."/>
            <person name="Lv M.Q."/>
            <person name="Zhang H.B."/>
            <person name="Liu Y."/>
            <person name="Hu-Tang G.R."/>
            <person name="Wang J.P."/>
            <person name="Wang J.H."/>
            <person name="Sun Y.H."/>
            <person name="Ni S.B."/>
            <person name="Chen W.B."/>
            <person name="Zhang X.C."/>
            <person name="Jiao Y.N."/>
            <person name="Eichler E.E."/>
            <person name="Li G.H."/>
            <person name="Liu X."/>
            <person name="Gao L.Z."/>
        </authorList>
    </citation>
    <scope>NUCLEOTIDE SEQUENCE [LARGE SCALE GENOMIC DNA]</scope>
    <source>
        <strain evidence="2">cv. GT1</strain>
        <tissue evidence="1">Leaf</tissue>
    </source>
</reference>
<dbReference type="Gene3D" id="3.40.50.300">
    <property type="entry name" value="P-loop containing nucleotide triphosphate hydrolases"/>
    <property type="match status" value="1"/>
</dbReference>